<keyword evidence="1" id="KW-0472">Membrane</keyword>
<name>A0A2T5XUA8_9FLAO</name>
<reference evidence="2 3" key="1">
    <citation type="submission" date="2018-04" db="EMBL/GenBank/DDBJ databases">
        <title>Genomic Encyclopedia of Archaeal and Bacterial Type Strains, Phase II (KMG-II): from individual species to whole genera.</title>
        <authorList>
            <person name="Goeker M."/>
        </authorList>
    </citation>
    <scope>NUCLEOTIDE SEQUENCE [LARGE SCALE GENOMIC DNA]</scope>
    <source>
        <strain evidence="2 3">DSM 22902</strain>
    </source>
</reference>
<dbReference type="Proteomes" id="UP000243985">
    <property type="component" value="Unassembled WGS sequence"/>
</dbReference>
<dbReference type="EMBL" id="QBKG01000006">
    <property type="protein sequence ID" value="PTX06853.1"/>
    <property type="molecule type" value="Genomic_DNA"/>
</dbReference>
<dbReference type="AlphaFoldDB" id="A0A2T5XUA8"/>
<evidence type="ECO:0000313" key="3">
    <source>
        <dbReference type="Proteomes" id="UP000243985"/>
    </source>
</evidence>
<evidence type="ECO:0000313" key="2">
    <source>
        <dbReference type="EMBL" id="PTX06853.1"/>
    </source>
</evidence>
<sequence>MEYIILLCFLYILGILFLNLKRAIKNKEMFIHILIAFLVVLLYTVLFIYNKKLF</sequence>
<comment type="caution">
    <text evidence="2">The sequence shown here is derived from an EMBL/GenBank/DDBJ whole genome shotgun (WGS) entry which is preliminary data.</text>
</comment>
<proteinExistence type="predicted"/>
<organism evidence="2 3">
    <name type="scientific">Capnocytophaga leadbetteri</name>
    <dbReference type="NCBI Taxonomy" id="327575"/>
    <lineage>
        <taxon>Bacteria</taxon>
        <taxon>Pseudomonadati</taxon>
        <taxon>Bacteroidota</taxon>
        <taxon>Flavobacteriia</taxon>
        <taxon>Flavobacteriales</taxon>
        <taxon>Flavobacteriaceae</taxon>
        <taxon>Capnocytophaga</taxon>
    </lineage>
</organism>
<keyword evidence="1" id="KW-1133">Transmembrane helix</keyword>
<accession>A0A2T5XUA8</accession>
<feature type="transmembrane region" description="Helical" evidence="1">
    <location>
        <begin position="30"/>
        <end position="49"/>
    </location>
</feature>
<gene>
    <name evidence="2" type="ORF">C8P65_10630</name>
</gene>
<feature type="transmembrane region" description="Helical" evidence="1">
    <location>
        <begin position="5"/>
        <end position="24"/>
    </location>
</feature>
<keyword evidence="1" id="KW-0812">Transmembrane</keyword>
<evidence type="ECO:0000256" key="1">
    <source>
        <dbReference type="SAM" id="Phobius"/>
    </source>
</evidence>
<protein>
    <submittedName>
        <fullName evidence="2">Uncharacterized protein</fullName>
    </submittedName>
</protein>